<dbReference type="RefSeq" id="XP_001422182.1">
    <property type="nucleotide sequence ID" value="XM_001422145.1"/>
</dbReference>
<accession>A4S9J6</accession>
<evidence type="ECO:0000313" key="9">
    <source>
        <dbReference type="Proteomes" id="UP000001568"/>
    </source>
</evidence>
<dbReference type="GO" id="GO:0051252">
    <property type="term" value="P:regulation of RNA metabolic process"/>
    <property type="evidence" value="ECO:0007669"/>
    <property type="project" value="UniProtKB-ARBA"/>
</dbReference>
<dbReference type="InterPro" id="IPR004088">
    <property type="entry name" value="KH_dom_type_1"/>
</dbReference>
<dbReference type="EMBL" id="CP000597">
    <property type="protein sequence ID" value="ABP00499.1"/>
    <property type="molecule type" value="Genomic_DNA"/>
</dbReference>
<dbReference type="Gramene" id="ABP00499">
    <property type="protein sequence ID" value="ABP00499"/>
    <property type="gene ID" value="OSTLU_93911"/>
</dbReference>
<keyword evidence="3 6" id="KW-0863">Zinc-finger</keyword>
<dbReference type="Pfam" id="PF14608">
    <property type="entry name" value="zf-CCCH_2"/>
    <property type="match status" value="1"/>
</dbReference>
<dbReference type="Gene3D" id="3.30.1370.10">
    <property type="entry name" value="K Homology domain, type 1"/>
    <property type="match status" value="1"/>
</dbReference>
<dbReference type="InterPro" id="IPR045877">
    <property type="entry name" value="ZFP36-like"/>
</dbReference>
<dbReference type="CDD" id="cd00105">
    <property type="entry name" value="KH-I"/>
    <property type="match status" value="1"/>
</dbReference>
<feature type="zinc finger region" description="C3H1-type" evidence="6">
    <location>
        <begin position="63"/>
        <end position="91"/>
    </location>
</feature>
<evidence type="ECO:0000313" key="8">
    <source>
        <dbReference type="EMBL" id="ABP00499.1"/>
    </source>
</evidence>
<sequence length="249" mass="27584">MGPANANDEKLCAKFFSIHGCAYGADCHFLHTYRPGLPVPPRPAPLPYVYTMSDAMRPQVNEKIKTRLCRNFESPQGCRFGDRCVFAHGEEELRTEEANTASMGSTYMLQTSIEQAVLVPVPQVHVGAIVGKAGSAIAQVSATSGAKVSMLSAEYTNSDGNRLCRVIGSPLDVQRAQEMIYQRLTYAERKKSDAPKDSKKKPFKTKICDSWVRNGQCPFGRRCHYAHGNEELQQRHSTNENSENVVIVS</sequence>
<protein>
    <recommendedName>
        <fullName evidence="7">C3H1-type domain-containing protein</fullName>
    </recommendedName>
</protein>
<dbReference type="HOGENOM" id="CLU_045191_0_0_1"/>
<dbReference type="InterPro" id="IPR004087">
    <property type="entry name" value="KH_dom"/>
</dbReference>
<dbReference type="InterPro" id="IPR036855">
    <property type="entry name" value="Znf_CCCH_sf"/>
</dbReference>
<dbReference type="Gene3D" id="4.10.1000.10">
    <property type="entry name" value="Zinc finger, CCCH-type"/>
    <property type="match status" value="2"/>
</dbReference>
<dbReference type="PROSITE" id="PS50103">
    <property type="entry name" value="ZF_C3H1"/>
    <property type="match status" value="3"/>
</dbReference>
<proteinExistence type="predicted"/>
<dbReference type="SUPFAM" id="SSF54791">
    <property type="entry name" value="Eukaryotic type KH-domain (KH-domain type I)"/>
    <property type="match status" value="1"/>
</dbReference>
<evidence type="ECO:0000256" key="1">
    <source>
        <dbReference type="ARBA" id="ARBA00022723"/>
    </source>
</evidence>
<dbReference type="GeneID" id="5006137"/>
<dbReference type="Pfam" id="PF00013">
    <property type="entry name" value="KH_1"/>
    <property type="match status" value="1"/>
</dbReference>
<dbReference type="FunFam" id="4.10.1000.10:FF:000003">
    <property type="entry name" value="Zinc finger CCCH domain-containing protein"/>
    <property type="match status" value="2"/>
</dbReference>
<dbReference type="SMART" id="SM00322">
    <property type="entry name" value="KH"/>
    <property type="match status" value="1"/>
</dbReference>
<dbReference type="SMART" id="SM00356">
    <property type="entry name" value="ZnF_C3H1"/>
    <property type="match status" value="3"/>
</dbReference>
<reference evidence="8 9" key="1">
    <citation type="journal article" date="2007" name="Proc. Natl. Acad. Sci. U.S.A.">
        <title>The tiny eukaryote Ostreococcus provides genomic insights into the paradox of plankton speciation.</title>
        <authorList>
            <person name="Palenik B."/>
            <person name="Grimwood J."/>
            <person name="Aerts A."/>
            <person name="Rouze P."/>
            <person name="Salamov A."/>
            <person name="Putnam N."/>
            <person name="Dupont C."/>
            <person name="Jorgensen R."/>
            <person name="Derelle E."/>
            <person name="Rombauts S."/>
            <person name="Zhou K."/>
            <person name="Otillar R."/>
            <person name="Merchant S.S."/>
            <person name="Podell S."/>
            <person name="Gaasterland T."/>
            <person name="Napoli C."/>
            <person name="Gendler K."/>
            <person name="Manuell A."/>
            <person name="Tai V."/>
            <person name="Vallon O."/>
            <person name="Piganeau G."/>
            <person name="Jancek S."/>
            <person name="Heijde M."/>
            <person name="Jabbari K."/>
            <person name="Bowler C."/>
            <person name="Lohr M."/>
            <person name="Robbens S."/>
            <person name="Werner G."/>
            <person name="Dubchak I."/>
            <person name="Pazour G.J."/>
            <person name="Ren Q."/>
            <person name="Paulsen I."/>
            <person name="Delwiche C."/>
            <person name="Schmutz J."/>
            <person name="Rokhsar D."/>
            <person name="Van de Peer Y."/>
            <person name="Moreau H."/>
            <person name="Grigoriev I.V."/>
        </authorList>
    </citation>
    <scope>NUCLEOTIDE SEQUENCE [LARGE SCALE GENOMIC DNA]</scope>
    <source>
        <strain evidence="8 9">CCE9901</strain>
    </source>
</reference>
<feature type="zinc finger region" description="C3H1-type" evidence="6">
    <location>
        <begin position="202"/>
        <end position="230"/>
    </location>
</feature>
<name>A4S9J6_OSTLU</name>
<evidence type="ECO:0000259" key="7">
    <source>
        <dbReference type="PROSITE" id="PS50103"/>
    </source>
</evidence>
<dbReference type="AlphaFoldDB" id="A4S9J6"/>
<dbReference type="STRING" id="436017.A4S9J6"/>
<evidence type="ECO:0000256" key="5">
    <source>
        <dbReference type="PROSITE-ProRule" id="PRU00117"/>
    </source>
</evidence>
<keyword evidence="9" id="KW-1185">Reference proteome</keyword>
<dbReference type="OrthoDB" id="410307at2759"/>
<evidence type="ECO:0000256" key="2">
    <source>
        <dbReference type="ARBA" id="ARBA00022737"/>
    </source>
</evidence>
<keyword evidence="5" id="KW-0694">RNA-binding</keyword>
<dbReference type="OMA" id="VRQLIMH"/>
<evidence type="ECO:0000256" key="3">
    <source>
        <dbReference type="ARBA" id="ARBA00022771"/>
    </source>
</evidence>
<feature type="domain" description="C3H1-type" evidence="7">
    <location>
        <begin position="6"/>
        <end position="34"/>
    </location>
</feature>
<dbReference type="eggNOG" id="KOG1677">
    <property type="taxonomic scope" value="Eukaryota"/>
</dbReference>
<evidence type="ECO:0000256" key="6">
    <source>
        <dbReference type="PROSITE-ProRule" id="PRU00723"/>
    </source>
</evidence>
<dbReference type="SUPFAM" id="SSF90229">
    <property type="entry name" value="CCCH zinc finger"/>
    <property type="match status" value="3"/>
</dbReference>
<dbReference type="PROSITE" id="PS50084">
    <property type="entry name" value="KH_TYPE_1"/>
    <property type="match status" value="1"/>
</dbReference>
<feature type="zinc finger region" description="C3H1-type" evidence="6">
    <location>
        <begin position="6"/>
        <end position="34"/>
    </location>
</feature>
<dbReference type="GO" id="GO:0008270">
    <property type="term" value="F:zinc ion binding"/>
    <property type="evidence" value="ECO:0007669"/>
    <property type="project" value="UniProtKB-KW"/>
</dbReference>
<feature type="domain" description="C3H1-type" evidence="7">
    <location>
        <begin position="202"/>
        <end position="230"/>
    </location>
</feature>
<evidence type="ECO:0000256" key="4">
    <source>
        <dbReference type="ARBA" id="ARBA00022833"/>
    </source>
</evidence>
<dbReference type="InterPro" id="IPR000571">
    <property type="entry name" value="Znf_CCCH"/>
</dbReference>
<dbReference type="Proteomes" id="UP000001568">
    <property type="component" value="Chromosome 17"/>
</dbReference>
<dbReference type="KEGG" id="olu:OSTLU_93911"/>
<dbReference type="PANTHER" id="PTHR12547">
    <property type="entry name" value="CCCH ZINC FINGER/TIS11-RELATED"/>
    <property type="match status" value="1"/>
</dbReference>
<keyword evidence="4 6" id="KW-0862">Zinc</keyword>
<dbReference type="GO" id="GO:0003729">
    <property type="term" value="F:mRNA binding"/>
    <property type="evidence" value="ECO:0007669"/>
    <property type="project" value="InterPro"/>
</dbReference>
<dbReference type="PANTHER" id="PTHR12547:SF18">
    <property type="entry name" value="PROTEIN TIS11"/>
    <property type="match status" value="1"/>
</dbReference>
<keyword evidence="2" id="KW-0677">Repeat</keyword>
<dbReference type="Pfam" id="PF00642">
    <property type="entry name" value="zf-CCCH"/>
    <property type="match status" value="2"/>
</dbReference>
<organism evidence="8 9">
    <name type="scientific">Ostreococcus lucimarinus (strain CCE9901)</name>
    <dbReference type="NCBI Taxonomy" id="436017"/>
    <lineage>
        <taxon>Eukaryota</taxon>
        <taxon>Viridiplantae</taxon>
        <taxon>Chlorophyta</taxon>
        <taxon>Mamiellophyceae</taxon>
        <taxon>Mamiellales</taxon>
        <taxon>Bathycoccaceae</taxon>
        <taxon>Ostreococcus</taxon>
    </lineage>
</organism>
<keyword evidence="1 6" id="KW-0479">Metal-binding</keyword>
<gene>
    <name evidence="8" type="ORF">OSTLU_93911</name>
</gene>
<dbReference type="GO" id="GO:0010468">
    <property type="term" value="P:regulation of gene expression"/>
    <property type="evidence" value="ECO:0007669"/>
    <property type="project" value="UniProtKB-ARBA"/>
</dbReference>
<feature type="domain" description="C3H1-type" evidence="7">
    <location>
        <begin position="63"/>
        <end position="91"/>
    </location>
</feature>
<dbReference type="InterPro" id="IPR036612">
    <property type="entry name" value="KH_dom_type_1_sf"/>
</dbReference>